<dbReference type="EMBL" id="JBEOQB010000002">
    <property type="protein sequence ID" value="MEZ0451218.1"/>
    <property type="molecule type" value="Genomic_DNA"/>
</dbReference>
<evidence type="ECO:0000256" key="1">
    <source>
        <dbReference type="SAM" id="Phobius"/>
    </source>
</evidence>
<evidence type="ECO:0000313" key="3">
    <source>
        <dbReference type="EMBL" id="VTR53387.1"/>
    </source>
</evidence>
<dbReference type="InterPro" id="IPR016024">
    <property type="entry name" value="ARM-type_fold"/>
</dbReference>
<dbReference type="SUPFAM" id="SSF48371">
    <property type="entry name" value="ARM repeat"/>
    <property type="match status" value="1"/>
</dbReference>
<protein>
    <recommendedName>
        <fullName evidence="6">HEAT repeat</fullName>
    </recommendedName>
</protein>
<gene>
    <name evidence="2" type="ORF">ABTW24_06400</name>
    <name evidence="3" type="ORF">NCTC11429_04815</name>
</gene>
<evidence type="ECO:0000313" key="2">
    <source>
        <dbReference type="EMBL" id="MEZ0451218.1"/>
    </source>
</evidence>
<sequence>MQHQVVLHELIVAIIVVLIFVLLLIIAVLSYSFYSYRILHHRQLWTQIIEHKIMKTIVGSDDSDNSDVKFATYIREPSFRKLFLHLLINAERKFSGVAKQSIAKLFSDFKLEDEAWRKLRQREAYLIAGGIQELAAMSVHEAIPTILTKLNDPRPAVYQEAQYALVSFKGYEGLSFLNTFDRPLSDWQQLRLLYSIHIVPEASEPSITLWLASANASVVIFTLRLIRKFRLMSMYDAVQRLLTHTITAVRIQAVRTMQAIENGTTMDQLINGFNGQPVDVQLEILKSMKKSRSRDCVSFLKTQLLHCEKNAIKIAAAEVLVVLGQEKYLREIARGTTKDTALTHIINHALQEKQC</sequence>
<dbReference type="InterPro" id="IPR011989">
    <property type="entry name" value="ARM-like"/>
</dbReference>
<proteinExistence type="predicted"/>
<organism evidence="3 4">
    <name type="scientific">Sphingobacterium thalpophilum</name>
    <dbReference type="NCBI Taxonomy" id="259"/>
    <lineage>
        <taxon>Bacteria</taxon>
        <taxon>Pseudomonadati</taxon>
        <taxon>Bacteroidota</taxon>
        <taxon>Sphingobacteriia</taxon>
        <taxon>Sphingobacteriales</taxon>
        <taxon>Sphingobacteriaceae</taxon>
        <taxon>Sphingobacterium</taxon>
    </lineage>
</organism>
<dbReference type="EMBL" id="LR590484">
    <property type="protein sequence ID" value="VTR53387.1"/>
    <property type="molecule type" value="Genomic_DNA"/>
</dbReference>
<keyword evidence="1" id="KW-1133">Transmembrane helix</keyword>
<feature type="transmembrane region" description="Helical" evidence="1">
    <location>
        <begin position="12"/>
        <end position="34"/>
    </location>
</feature>
<reference evidence="3 4" key="1">
    <citation type="submission" date="2019-05" db="EMBL/GenBank/DDBJ databases">
        <authorList>
            <consortium name="Pathogen Informatics"/>
        </authorList>
    </citation>
    <scope>NUCLEOTIDE SEQUENCE [LARGE SCALE GENOMIC DNA]</scope>
    <source>
        <strain evidence="3 4">NCTC11429</strain>
    </source>
</reference>
<dbReference type="GeneID" id="78465382"/>
<keyword evidence="1" id="KW-0472">Membrane</keyword>
<accession>A0A4U9W3U2</accession>
<evidence type="ECO:0000313" key="5">
    <source>
        <dbReference type="Proteomes" id="UP001566204"/>
    </source>
</evidence>
<reference evidence="2 5" key="2">
    <citation type="submission" date="2024-06" db="EMBL/GenBank/DDBJ databases">
        <title>Soil Sphingobacterium thalpophilum.</title>
        <authorList>
            <person name="Yang J."/>
            <person name="Li J."/>
        </authorList>
    </citation>
    <scope>NUCLEOTIDE SEQUENCE [LARGE SCALE GENOMIC DNA]</scope>
    <source>
        <strain evidence="2 5">22g91tb</strain>
    </source>
</reference>
<evidence type="ECO:0008006" key="6">
    <source>
        <dbReference type="Google" id="ProtNLM"/>
    </source>
</evidence>
<dbReference type="STRING" id="1123265.GCA_000686625_00153"/>
<dbReference type="Proteomes" id="UP001566204">
    <property type="component" value="Unassembled WGS sequence"/>
</dbReference>
<dbReference type="KEGG" id="stha:NCTC11429_04815"/>
<dbReference type="RefSeq" id="WP_028068309.1">
    <property type="nucleotide sequence ID" value="NZ_CP141191.1"/>
</dbReference>
<dbReference type="AlphaFoldDB" id="A0A4U9W3U2"/>
<evidence type="ECO:0000313" key="4">
    <source>
        <dbReference type="Proteomes" id="UP000308196"/>
    </source>
</evidence>
<keyword evidence="1" id="KW-0812">Transmembrane</keyword>
<dbReference type="Proteomes" id="UP000308196">
    <property type="component" value="Chromosome"/>
</dbReference>
<name>A0A4U9W3U2_9SPHI</name>
<keyword evidence="5" id="KW-1185">Reference proteome</keyword>
<dbReference type="Gene3D" id="1.25.10.10">
    <property type="entry name" value="Leucine-rich Repeat Variant"/>
    <property type="match status" value="1"/>
</dbReference>